<dbReference type="PANTHER" id="PTHR37305:SF1">
    <property type="entry name" value="MEMBRANE PROTEIN"/>
    <property type="match status" value="1"/>
</dbReference>
<protein>
    <submittedName>
        <fullName evidence="2">ABC transporter permease subunit</fullName>
    </submittedName>
</protein>
<accession>A0ABN2TEA9</accession>
<organism evidence="2 3">
    <name type="scientific">Catenulispora subtropica</name>
    <dbReference type="NCBI Taxonomy" id="450798"/>
    <lineage>
        <taxon>Bacteria</taxon>
        <taxon>Bacillati</taxon>
        <taxon>Actinomycetota</taxon>
        <taxon>Actinomycetes</taxon>
        <taxon>Catenulisporales</taxon>
        <taxon>Catenulisporaceae</taxon>
        <taxon>Catenulispora</taxon>
    </lineage>
</organism>
<name>A0ABN2TEA9_9ACTN</name>
<feature type="transmembrane region" description="Helical" evidence="1">
    <location>
        <begin position="125"/>
        <end position="151"/>
    </location>
</feature>
<dbReference type="Pfam" id="PF12730">
    <property type="entry name" value="ABC2_membrane_4"/>
    <property type="match status" value="1"/>
</dbReference>
<dbReference type="Proteomes" id="UP001499854">
    <property type="component" value="Unassembled WGS sequence"/>
</dbReference>
<reference evidence="2 3" key="1">
    <citation type="journal article" date="2019" name="Int. J. Syst. Evol. Microbiol.">
        <title>The Global Catalogue of Microorganisms (GCM) 10K type strain sequencing project: providing services to taxonomists for standard genome sequencing and annotation.</title>
        <authorList>
            <consortium name="The Broad Institute Genomics Platform"/>
            <consortium name="The Broad Institute Genome Sequencing Center for Infectious Disease"/>
            <person name="Wu L."/>
            <person name="Ma J."/>
        </authorList>
    </citation>
    <scope>NUCLEOTIDE SEQUENCE [LARGE SCALE GENOMIC DNA]</scope>
    <source>
        <strain evidence="2 3">JCM 16013</strain>
    </source>
</reference>
<feature type="transmembrane region" description="Helical" evidence="1">
    <location>
        <begin position="38"/>
        <end position="58"/>
    </location>
</feature>
<gene>
    <name evidence="2" type="ORF">GCM10009838_86150</name>
</gene>
<keyword evidence="1" id="KW-1133">Transmembrane helix</keyword>
<keyword evidence="3" id="KW-1185">Reference proteome</keyword>
<dbReference type="RefSeq" id="WP_344663025.1">
    <property type="nucleotide sequence ID" value="NZ_BAAAQM010000092.1"/>
</dbReference>
<comment type="caution">
    <text evidence="2">The sequence shown here is derived from an EMBL/GenBank/DDBJ whole genome shotgun (WGS) entry which is preliminary data.</text>
</comment>
<proteinExistence type="predicted"/>
<evidence type="ECO:0000313" key="3">
    <source>
        <dbReference type="Proteomes" id="UP001499854"/>
    </source>
</evidence>
<evidence type="ECO:0000313" key="2">
    <source>
        <dbReference type="EMBL" id="GAA2006613.1"/>
    </source>
</evidence>
<feature type="transmembrane region" description="Helical" evidence="1">
    <location>
        <begin position="171"/>
        <end position="192"/>
    </location>
</feature>
<dbReference type="EMBL" id="BAAAQM010000092">
    <property type="protein sequence ID" value="GAA2006613.1"/>
    <property type="molecule type" value="Genomic_DNA"/>
</dbReference>
<dbReference type="PANTHER" id="PTHR37305">
    <property type="entry name" value="INTEGRAL MEMBRANE PROTEIN-RELATED"/>
    <property type="match status" value="1"/>
</dbReference>
<feature type="transmembrane region" description="Helical" evidence="1">
    <location>
        <begin position="251"/>
        <end position="272"/>
    </location>
</feature>
<feature type="transmembrane region" description="Helical" evidence="1">
    <location>
        <begin position="78"/>
        <end position="104"/>
    </location>
</feature>
<sequence>MTTTATATVTNDGPSGLAAFPRLLAMEWTKFRSVRSTVFSLLIFIVLTLGLAALFTWLTVNQWDKIDPDQRASYQRDAVGNILGGGFFLGQLAICVLGTMVITTEYSTGMIRASLLAAPKRIPMLAAKAVVFATVTFVVAEIVSFGAFGIGAPILHSKVEVSLSDPGVLRALLGAGLYLTMLGLFAMAIGALVRHTAGAITAVIGFVLVLAPLAQLLPGSLGKHVHAYLPTEAGHLVAQSVQGPKDLLSPWQGYGVFCLWTAALLVLAGWLLKRRDA</sequence>
<feature type="transmembrane region" description="Helical" evidence="1">
    <location>
        <begin position="199"/>
        <end position="217"/>
    </location>
</feature>
<evidence type="ECO:0000256" key="1">
    <source>
        <dbReference type="SAM" id="Phobius"/>
    </source>
</evidence>
<keyword evidence="1" id="KW-0472">Membrane</keyword>
<keyword evidence="1" id="KW-0812">Transmembrane</keyword>